<sequence length="113" mass="12514">LGGQDLQCGNDAVKWKVLTYLGFHPAGFSVPKDYGAVYISYFIHRDPEVFQQSDSFFLERLSGRNASQEHLLCSFGNGPRSCTGSTHQYLPQGSLQIPVKELRLVFGSFISGP</sequence>
<keyword evidence="3" id="KW-1185">Reference proteome</keyword>
<dbReference type="Pfam" id="PF00067">
    <property type="entry name" value="p450"/>
    <property type="match status" value="1"/>
</dbReference>
<dbReference type="EMBL" id="JAHUTJ010073969">
    <property type="protein sequence ID" value="MED6292804.1"/>
    <property type="molecule type" value="Genomic_DNA"/>
</dbReference>
<dbReference type="InterPro" id="IPR001128">
    <property type="entry name" value="Cyt_P450"/>
</dbReference>
<accession>A0ABU7F0G8</accession>
<evidence type="ECO:0000256" key="1">
    <source>
        <dbReference type="ARBA" id="ARBA00010617"/>
    </source>
</evidence>
<dbReference type="Proteomes" id="UP001352852">
    <property type="component" value="Unassembled WGS sequence"/>
</dbReference>
<name>A0ABU7F0G8_9TELE</name>
<reference evidence="2 3" key="1">
    <citation type="submission" date="2021-06" db="EMBL/GenBank/DDBJ databases">
        <authorList>
            <person name="Palmer J.M."/>
        </authorList>
    </citation>
    <scope>NUCLEOTIDE SEQUENCE [LARGE SCALE GENOMIC DNA]</scope>
    <source>
        <strain evidence="2 3">CL_MEX2019</strain>
        <tissue evidence="2">Muscle</tissue>
    </source>
</reference>
<evidence type="ECO:0000313" key="3">
    <source>
        <dbReference type="Proteomes" id="UP001352852"/>
    </source>
</evidence>
<dbReference type="Gene3D" id="1.10.630.10">
    <property type="entry name" value="Cytochrome P450"/>
    <property type="match status" value="1"/>
</dbReference>
<gene>
    <name evidence="2" type="ORF">CHARACLAT_004260</name>
</gene>
<proteinExistence type="inferred from homology"/>
<evidence type="ECO:0000313" key="2">
    <source>
        <dbReference type="EMBL" id="MED6292804.1"/>
    </source>
</evidence>
<dbReference type="InterPro" id="IPR036396">
    <property type="entry name" value="Cyt_P450_sf"/>
</dbReference>
<comment type="caution">
    <text evidence="2">The sequence shown here is derived from an EMBL/GenBank/DDBJ whole genome shotgun (WGS) entry which is preliminary data.</text>
</comment>
<organism evidence="2 3">
    <name type="scientific">Characodon lateralis</name>
    <dbReference type="NCBI Taxonomy" id="208331"/>
    <lineage>
        <taxon>Eukaryota</taxon>
        <taxon>Metazoa</taxon>
        <taxon>Chordata</taxon>
        <taxon>Craniata</taxon>
        <taxon>Vertebrata</taxon>
        <taxon>Euteleostomi</taxon>
        <taxon>Actinopterygii</taxon>
        <taxon>Neopterygii</taxon>
        <taxon>Teleostei</taxon>
        <taxon>Neoteleostei</taxon>
        <taxon>Acanthomorphata</taxon>
        <taxon>Ovalentaria</taxon>
        <taxon>Atherinomorphae</taxon>
        <taxon>Cyprinodontiformes</taxon>
        <taxon>Goodeidae</taxon>
        <taxon>Characodon</taxon>
    </lineage>
</organism>
<protein>
    <submittedName>
        <fullName evidence="2">Uncharacterized protein</fullName>
    </submittedName>
</protein>
<feature type="non-terminal residue" evidence="2">
    <location>
        <position position="1"/>
    </location>
</feature>
<dbReference type="SUPFAM" id="SSF48264">
    <property type="entry name" value="Cytochrome P450"/>
    <property type="match status" value="1"/>
</dbReference>
<comment type="similarity">
    <text evidence="1">Belongs to the cytochrome P450 family.</text>
</comment>